<feature type="binding site" evidence="16">
    <location>
        <begin position="96"/>
        <end position="99"/>
    </location>
    <ligand>
        <name>substrate</name>
    </ligand>
</feature>
<dbReference type="GO" id="GO:0046872">
    <property type="term" value="F:metal ion binding"/>
    <property type="evidence" value="ECO:0007669"/>
    <property type="project" value="UniProtKB-KW"/>
</dbReference>
<comment type="cofactor">
    <cofactor evidence="2">
        <name>K(+)</name>
        <dbReference type="ChEBI" id="CHEBI:29103"/>
    </cofactor>
</comment>
<evidence type="ECO:0000256" key="13">
    <source>
        <dbReference type="ARBA" id="ARBA00022993"/>
    </source>
</evidence>
<organism evidence="17 18">
    <name type="scientific">Colwellia psychrerythraea</name>
    <name type="common">Vibrio psychroerythus</name>
    <dbReference type="NCBI Taxonomy" id="28229"/>
    <lineage>
        <taxon>Bacteria</taxon>
        <taxon>Pseudomonadati</taxon>
        <taxon>Pseudomonadota</taxon>
        <taxon>Gammaproteobacteria</taxon>
        <taxon>Alteromonadales</taxon>
        <taxon>Colwelliaceae</taxon>
        <taxon>Colwellia</taxon>
    </lineage>
</organism>
<evidence type="ECO:0000256" key="1">
    <source>
        <dbReference type="ARBA" id="ARBA00001206"/>
    </source>
</evidence>
<dbReference type="SUPFAM" id="SSF53067">
    <property type="entry name" value="Actin-like ATPase domain"/>
    <property type="match status" value="2"/>
</dbReference>
<dbReference type="OrthoDB" id="9781305at2"/>
<keyword evidence="12 16" id="KW-0630">Potassium</keyword>
<evidence type="ECO:0000313" key="17">
    <source>
        <dbReference type="EMBL" id="KGJ94484.1"/>
    </source>
</evidence>
<evidence type="ECO:0000256" key="10">
    <source>
        <dbReference type="ARBA" id="ARBA00022777"/>
    </source>
</evidence>
<evidence type="ECO:0000256" key="15">
    <source>
        <dbReference type="ARBA" id="ARBA00040883"/>
    </source>
</evidence>
<dbReference type="NCBIfam" id="TIGR00671">
    <property type="entry name" value="baf"/>
    <property type="match status" value="1"/>
</dbReference>
<dbReference type="NCBIfam" id="NF009860">
    <property type="entry name" value="PRK13322.1-5"/>
    <property type="match status" value="1"/>
</dbReference>
<keyword evidence="13 16" id="KW-0173">Coenzyme A biosynthesis</keyword>
<gene>
    <name evidence="16" type="primary">coaX</name>
    <name evidence="17" type="ORF">ND2E_1673</name>
</gene>
<dbReference type="CDD" id="cd24015">
    <property type="entry name" value="ASKHA_NBD_PanK-III"/>
    <property type="match status" value="1"/>
</dbReference>
<keyword evidence="8 16" id="KW-0808">Transferase</keyword>
<evidence type="ECO:0000313" key="18">
    <source>
        <dbReference type="Proteomes" id="UP000029843"/>
    </source>
</evidence>
<keyword evidence="9 16" id="KW-0547">Nucleotide-binding</keyword>
<comment type="function">
    <text evidence="16">Catalyzes the phosphorylation of pantothenate (Pan), the first step in CoA biosynthesis.</text>
</comment>
<evidence type="ECO:0000256" key="7">
    <source>
        <dbReference type="ARBA" id="ARBA00022490"/>
    </source>
</evidence>
<dbReference type="EMBL" id="JQED01000005">
    <property type="protein sequence ID" value="KGJ94484.1"/>
    <property type="molecule type" value="Genomic_DNA"/>
</dbReference>
<dbReference type="InterPro" id="IPR043129">
    <property type="entry name" value="ATPase_NBD"/>
</dbReference>
<dbReference type="UniPathway" id="UPA00241">
    <property type="reaction ID" value="UER00352"/>
</dbReference>
<dbReference type="GO" id="GO:0005524">
    <property type="term" value="F:ATP binding"/>
    <property type="evidence" value="ECO:0007669"/>
    <property type="project" value="UniProtKB-UniRule"/>
</dbReference>
<dbReference type="Pfam" id="PF03309">
    <property type="entry name" value="Pan_kinase"/>
    <property type="match status" value="1"/>
</dbReference>
<keyword evidence="11 16" id="KW-0067">ATP-binding</keyword>
<feature type="binding site" evidence="16">
    <location>
        <position position="119"/>
    </location>
    <ligand>
        <name>K(+)</name>
        <dbReference type="ChEBI" id="CHEBI:29103"/>
    </ligand>
</feature>
<keyword evidence="10 16" id="KW-0418">Kinase</keyword>
<dbReference type="PANTHER" id="PTHR34265">
    <property type="entry name" value="TYPE III PANTOTHENATE KINASE"/>
    <property type="match status" value="1"/>
</dbReference>
<evidence type="ECO:0000256" key="9">
    <source>
        <dbReference type="ARBA" id="ARBA00022741"/>
    </source>
</evidence>
<sequence length="249" mass="27224">MILLIDIGNSRTKYVHLISGELSATTQLNNDEFSEAYFVKYFSQASQIIVANVAHSSLTDELMAWCKRQKISFKQVHSEQQKNRLISAYQEPTSLGIDRWLALLGVMHLYPDENVLIIDAGTATTVDLLAANGQHQGGWILAGINALFSSILSHSTLVHAKNKTTPSLSFGANTTDNVNNACWAATLGMVEQAIAQAQQLGDINRIILTGGDGKALTTLLLAQTTENILAVENIQFIDNLIFFGLQEYA</sequence>
<keyword evidence="7 16" id="KW-0963">Cytoplasm</keyword>
<feature type="binding site" evidence="16">
    <location>
        <position position="89"/>
    </location>
    <ligand>
        <name>substrate</name>
    </ligand>
</feature>
<dbReference type="Gene3D" id="3.30.420.40">
    <property type="match status" value="2"/>
</dbReference>
<evidence type="ECO:0000256" key="2">
    <source>
        <dbReference type="ARBA" id="ARBA00001958"/>
    </source>
</evidence>
<dbReference type="Proteomes" id="UP000029843">
    <property type="component" value="Unassembled WGS sequence"/>
</dbReference>
<dbReference type="AlphaFoldDB" id="A0A099KUP5"/>
<dbReference type="PATRIC" id="fig|28229.4.peg.681"/>
<proteinExistence type="inferred from homology"/>
<evidence type="ECO:0000256" key="11">
    <source>
        <dbReference type="ARBA" id="ARBA00022840"/>
    </source>
</evidence>
<evidence type="ECO:0000256" key="4">
    <source>
        <dbReference type="ARBA" id="ARBA00005225"/>
    </source>
</evidence>
<comment type="similarity">
    <text evidence="14 16">Belongs to the type III pantothenate kinase family.</text>
</comment>
<dbReference type="GO" id="GO:0015937">
    <property type="term" value="P:coenzyme A biosynthetic process"/>
    <property type="evidence" value="ECO:0007669"/>
    <property type="project" value="UniProtKB-UniRule"/>
</dbReference>
<evidence type="ECO:0000256" key="3">
    <source>
        <dbReference type="ARBA" id="ARBA00004496"/>
    </source>
</evidence>
<comment type="pathway">
    <text evidence="4 16">Cofactor biosynthesis; coenzyme A biosynthesis; CoA from (R)-pantothenate: step 1/5.</text>
</comment>
<comment type="caution">
    <text evidence="17">The sequence shown here is derived from an EMBL/GenBank/DDBJ whole genome shotgun (WGS) entry which is preliminary data.</text>
</comment>
<dbReference type="InterPro" id="IPR004619">
    <property type="entry name" value="Type_III_PanK"/>
</dbReference>
<keyword evidence="16" id="KW-0479">Metal-binding</keyword>
<comment type="cofactor">
    <cofactor evidence="16">
        <name>NH4(+)</name>
        <dbReference type="ChEBI" id="CHEBI:28938"/>
    </cofactor>
    <cofactor evidence="16">
        <name>K(+)</name>
        <dbReference type="ChEBI" id="CHEBI:29103"/>
    </cofactor>
    <text evidence="16">A monovalent cation. Ammonium or potassium.</text>
</comment>
<evidence type="ECO:0000256" key="6">
    <source>
        <dbReference type="ARBA" id="ARBA00012102"/>
    </source>
</evidence>
<comment type="catalytic activity">
    <reaction evidence="1 16">
        <text>(R)-pantothenate + ATP = (R)-4'-phosphopantothenate + ADP + H(+)</text>
        <dbReference type="Rhea" id="RHEA:16373"/>
        <dbReference type="ChEBI" id="CHEBI:10986"/>
        <dbReference type="ChEBI" id="CHEBI:15378"/>
        <dbReference type="ChEBI" id="CHEBI:29032"/>
        <dbReference type="ChEBI" id="CHEBI:30616"/>
        <dbReference type="ChEBI" id="CHEBI:456216"/>
        <dbReference type="EC" id="2.7.1.33"/>
    </reaction>
</comment>
<dbReference type="PANTHER" id="PTHR34265:SF1">
    <property type="entry name" value="TYPE III PANTOTHENATE KINASE"/>
    <property type="match status" value="1"/>
</dbReference>
<dbReference type="RefSeq" id="WP_033092435.1">
    <property type="nucleotide sequence ID" value="NZ_JQED01000005.1"/>
</dbReference>
<accession>A0A099KUP5</accession>
<evidence type="ECO:0000256" key="14">
    <source>
        <dbReference type="ARBA" id="ARBA00038036"/>
    </source>
</evidence>
<protein>
    <recommendedName>
        <fullName evidence="15 16">Type III pantothenate kinase</fullName>
        <ecNumber evidence="6 16">2.7.1.33</ecNumber>
    </recommendedName>
    <alternativeName>
        <fullName evidence="16">PanK-III</fullName>
    </alternativeName>
    <alternativeName>
        <fullName evidence="16">Pantothenic acid kinase</fullName>
    </alternativeName>
</protein>
<dbReference type="EC" id="2.7.1.33" evidence="6 16"/>
<name>A0A099KUP5_COLPS</name>
<evidence type="ECO:0000256" key="16">
    <source>
        <dbReference type="HAMAP-Rule" id="MF_01274"/>
    </source>
</evidence>
<feature type="binding site" evidence="16">
    <location>
        <begin position="6"/>
        <end position="13"/>
    </location>
    <ligand>
        <name>ATP</name>
        <dbReference type="ChEBI" id="CHEBI:30616"/>
    </ligand>
</feature>
<reference evidence="17 18" key="1">
    <citation type="submission" date="2014-08" db="EMBL/GenBank/DDBJ databases">
        <title>Genomic and Phenotypic Diversity of Colwellia psychrerythraea strains from Disparate Marine Basins.</title>
        <authorList>
            <person name="Techtmann S.M."/>
            <person name="Stelling S.C."/>
            <person name="Utturkar S.M."/>
            <person name="Alshibli N."/>
            <person name="Harris A."/>
            <person name="Brown S.D."/>
            <person name="Hazen T.C."/>
        </authorList>
    </citation>
    <scope>NUCLEOTIDE SEQUENCE [LARGE SCALE GENOMIC DNA]</scope>
    <source>
        <strain evidence="17 18">ND2E</strain>
    </source>
</reference>
<comment type="subunit">
    <text evidence="5 16">Homodimer.</text>
</comment>
<feature type="active site" description="Proton acceptor" evidence="16">
    <location>
        <position position="98"/>
    </location>
</feature>
<evidence type="ECO:0000256" key="8">
    <source>
        <dbReference type="ARBA" id="ARBA00022679"/>
    </source>
</evidence>
<evidence type="ECO:0000256" key="12">
    <source>
        <dbReference type="ARBA" id="ARBA00022958"/>
    </source>
</evidence>
<dbReference type="HAMAP" id="MF_01274">
    <property type="entry name" value="Pantothen_kinase_3"/>
    <property type="match status" value="1"/>
</dbReference>
<comment type="subcellular location">
    <subcellularLocation>
        <location evidence="3 16">Cytoplasm</location>
    </subcellularLocation>
</comment>
<dbReference type="GO" id="GO:0004594">
    <property type="term" value="F:pantothenate kinase activity"/>
    <property type="evidence" value="ECO:0007669"/>
    <property type="project" value="UniProtKB-UniRule"/>
</dbReference>
<feature type="binding site" evidence="16">
    <location>
        <position position="174"/>
    </location>
    <ligand>
        <name>substrate</name>
    </ligand>
</feature>
<dbReference type="GO" id="GO:0005737">
    <property type="term" value="C:cytoplasm"/>
    <property type="evidence" value="ECO:0007669"/>
    <property type="project" value="UniProtKB-SubCell"/>
</dbReference>
<evidence type="ECO:0000256" key="5">
    <source>
        <dbReference type="ARBA" id="ARBA00011738"/>
    </source>
</evidence>
<feature type="binding site" evidence="16">
    <location>
        <position position="122"/>
    </location>
    <ligand>
        <name>ATP</name>
        <dbReference type="ChEBI" id="CHEBI:30616"/>
    </ligand>
</feature>